<evidence type="ECO:0000313" key="2">
    <source>
        <dbReference type="Proteomes" id="UP001596043"/>
    </source>
</evidence>
<dbReference type="EMBL" id="JBHSFV010000012">
    <property type="protein sequence ID" value="MFC4635797.1"/>
    <property type="molecule type" value="Genomic_DNA"/>
</dbReference>
<sequence>MEEQKQVWYSNNILEFYKYTPNEEEYSYNVKLLDSLSKIPNQIRKRFLAISKDSIMFLPLDIDSIKIKRLNSKQFIYESSLTLGQADKLFNEMLFNEFKDYLFRNEIDTARVITMTSRVYKNKQVPLPPGILTNFEYE</sequence>
<protein>
    <submittedName>
        <fullName evidence="1">Uncharacterized protein</fullName>
    </submittedName>
</protein>
<dbReference type="RefSeq" id="WP_379981368.1">
    <property type="nucleotide sequence ID" value="NZ_JBHSFV010000012.1"/>
</dbReference>
<proteinExistence type="predicted"/>
<name>A0ABV9I061_9FLAO</name>
<organism evidence="1 2">
    <name type="scientific">Dokdonia ponticola</name>
    <dbReference type="NCBI Taxonomy" id="2041041"/>
    <lineage>
        <taxon>Bacteria</taxon>
        <taxon>Pseudomonadati</taxon>
        <taxon>Bacteroidota</taxon>
        <taxon>Flavobacteriia</taxon>
        <taxon>Flavobacteriales</taxon>
        <taxon>Flavobacteriaceae</taxon>
        <taxon>Dokdonia</taxon>
    </lineage>
</organism>
<dbReference type="Proteomes" id="UP001596043">
    <property type="component" value="Unassembled WGS sequence"/>
</dbReference>
<reference evidence="2" key="1">
    <citation type="journal article" date="2019" name="Int. J. Syst. Evol. Microbiol.">
        <title>The Global Catalogue of Microorganisms (GCM) 10K type strain sequencing project: providing services to taxonomists for standard genome sequencing and annotation.</title>
        <authorList>
            <consortium name="The Broad Institute Genomics Platform"/>
            <consortium name="The Broad Institute Genome Sequencing Center for Infectious Disease"/>
            <person name="Wu L."/>
            <person name="Ma J."/>
        </authorList>
    </citation>
    <scope>NUCLEOTIDE SEQUENCE [LARGE SCALE GENOMIC DNA]</scope>
    <source>
        <strain evidence="2">YJ-61-S</strain>
    </source>
</reference>
<comment type="caution">
    <text evidence="1">The sequence shown here is derived from an EMBL/GenBank/DDBJ whole genome shotgun (WGS) entry which is preliminary data.</text>
</comment>
<evidence type="ECO:0000313" key="1">
    <source>
        <dbReference type="EMBL" id="MFC4635797.1"/>
    </source>
</evidence>
<gene>
    <name evidence="1" type="ORF">ACFO3O_17940</name>
</gene>
<accession>A0ABV9I061</accession>
<keyword evidence="2" id="KW-1185">Reference proteome</keyword>